<name>A0AAE1LMU1_9NEOP</name>
<protein>
    <submittedName>
        <fullName evidence="2">Uncharacterized protein</fullName>
    </submittedName>
</protein>
<reference evidence="2" key="2">
    <citation type="journal article" date="2023" name="BMC Genomics">
        <title>Pest status, molecular evolution, and epigenetic factors derived from the genome assembly of Frankliniella fusca, a thysanopteran phytovirus vector.</title>
        <authorList>
            <person name="Catto M.A."/>
            <person name="Labadie P.E."/>
            <person name="Jacobson A.L."/>
            <person name="Kennedy G.G."/>
            <person name="Srinivasan R."/>
            <person name="Hunt B.G."/>
        </authorList>
    </citation>
    <scope>NUCLEOTIDE SEQUENCE</scope>
    <source>
        <strain evidence="2">PL_HMW_Pooled</strain>
    </source>
</reference>
<feature type="compositionally biased region" description="Low complexity" evidence="1">
    <location>
        <begin position="280"/>
        <end position="307"/>
    </location>
</feature>
<reference evidence="2" key="1">
    <citation type="submission" date="2021-07" db="EMBL/GenBank/DDBJ databases">
        <authorList>
            <person name="Catto M.A."/>
            <person name="Jacobson A."/>
            <person name="Kennedy G."/>
            <person name="Labadie P."/>
            <person name="Hunt B.G."/>
            <person name="Srinivasan R."/>
        </authorList>
    </citation>
    <scope>NUCLEOTIDE SEQUENCE</scope>
    <source>
        <strain evidence="2">PL_HMW_Pooled</strain>
        <tissue evidence="2">Head</tissue>
    </source>
</reference>
<evidence type="ECO:0000313" key="3">
    <source>
        <dbReference type="Proteomes" id="UP001219518"/>
    </source>
</evidence>
<sequence length="354" mass="38317">ERERERGDYSRLHCYQPQRAPRGTGHRRHGHPLQGRLPRPAGARPAGPAGRPAHPGDPQAGRRAGRADLGRRRRPPPRRGGLHRRRGLRRGADPGALQRAAPRLRRRRGGRRRPGRRAARARRAQLQEDGADHPAAARGLQGHRPARHGHGRHQVRAPEGALPVHDGAPHRRARGAQEVPLLGAAARRPRPVYVPAPGPVAHPIPAPRRRRVHGRLADGRAAGDVHRRLVRAAEHALRRHGRGRGRRPGRAGGARARRDRGRGRRPGPVLGALQQRGRRVPAAAAAPPAAAAAGAPARGQRHAAAGRTPSVETQAERPPRRDRAQPPPAAENGNRGETGVTPAASIRPSPYHEQ</sequence>
<feature type="region of interest" description="Disordered" evidence="1">
    <location>
        <begin position="235"/>
        <end position="354"/>
    </location>
</feature>
<proteinExistence type="predicted"/>
<feature type="compositionally biased region" description="Basic residues" evidence="1">
    <location>
        <begin position="237"/>
        <end position="265"/>
    </location>
</feature>
<feature type="compositionally biased region" description="Low complexity" evidence="1">
    <location>
        <begin position="35"/>
        <end position="62"/>
    </location>
</feature>
<feature type="compositionally biased region" description="Basic and acidic residues" evidence="1">
    <location>
        <begin position="314"/>
        <end position="324"/>
    </location>
</feature>
<accession>A0AAE1LMU1</accession>
<feature type="compositionally biased region" description="Basic residues" evidence="1">
    <location>
        <begin position="102"/>
        <end position="123"/>
    </location>
</feature>
<gene>
    <name evidence="2" type="ORF">KUF71_002221</name>
</gene>
<evidence type="ECO:0000313" key="2">
    <source>
        <dbReference type="EMBL" id="KAK3923812.1"/>
    </source>
</evidence>
<feature type="region of interest" description="Disordered" evidence="1">
    <location>
        <begin position="1"/>
        <end position="183"/>
    </location>
</feature>
<organism evidence="2 3">
    <name type="scientific">Frankliniella fusca</name>
    <dbReference type="NCBI Taxonomy" id="407009"/>
    <lineage>
        <taxon>Eukaryota</taxon>
        <taxon>Metazoa</taxon>
        <taxon>Ecdysozoa</taxon>
        <taxon>Arthropoda</taxon>
        <taxon>Hexapoda</taxon>
        <taxon>Insecta</taxon>
        <taxon>Pterygota</taxon>
        <taxon>Neoptera</taxon>
        <taxon>Paraneoptera</taxon>
        <taxon>Thysanoptera</taxon>
        <taxon>Terebrantia</taxon>
        <taxon>Thripoidea</taxon>
        <taxon>Thripidae</taxon>
        <taxon>Frankliniella</taxon>
    </lineage>
</organism>
<dbReference type="Proteomes" id="UP001219518">
    <property type="component" value="Unassembled WGS sequence"/>
</dbReference>
<feature type="compositionally biased region" description="Basic residues" evidence="1">
    <location>
        <begin position="71"/>
        <end position="89"/>
    </location>
</feature>
<comment type="caution">
    <text evidence="2">The sequence shown here is derived from an EMBL/GenBank/DDBJ whole genome shotgun (WGS) entry which is preliminary data.</text>
</comment>
<dbReference type="AlphaFoldDB" id="A0AAE1LMU1"/>
<feature type="compositionally biased region" description="Basic and acidic residues" evidence="1">
    <location>
        <begin position="1"/>
        <end position="11"/>
    </location>
</feature>
<dbReference type="EMBL" id="JAHWGI010001149">
    <property type="protein sequence ID" value="KAK3923812.1"/>
    <property type="molecule type" value="Genomic_DNA"/>
</dbReference>
<feature type="compositionally biased region" description="Basic residues" evidence="1">
    <location>
        <begin position="144"/>
        <end position="155"/>
    </location>
</feature>
<keyword evidence="3" id="KW-1185">Reference proteome</keyword>
<evidence type="ECO:0000256" key="1">
    <source>
        <dbReference type="SAM" id="MobiDB-lite"/>
    </source>
</evidence>
<feature type="non-terminal residue" evidence="2">
    <location>
        <position position="1"/>
    </location>
</feature>